<evidence type="ECO:0000313" key="3">
    <source>
        <dbReference type="Proteomes" id="UP000198931"/>
    </source>
</evidence>
<keyword evidence="1" id="KW-0812">Transmembrane</keyword>
<evidence type="ECO:0008006" key="4">
    <source>
        <dbReference type="Google" id="ProtNLM"/>
    </source>
</evidence>
<feature type="transmembrane region" description="Helical" evidence="1">
    <location>
        <begin position="62"/>
        <end position="80"/>
    </location>
</feature>
<feature type="transmembrane region" description="Helical" evidence="1">
    <location>
        <begin position="440"/>
        <end position="461"/>
    </location>
</feature>
<feature type="transmembrane region" description="Helical" evidence="1">
    <location>
        <begin position="113"/>
        <end position="131"/>
    </location>
</feature>
<dbReference type="Proteomes" id="UP000198931">
    <property type="component" value="Unassembled WGS sequence"/>
</dbReference>
<keyword evidence="1" id="KW-1133">Transmembrane helix</keyword>
<dbReference type="OrthoDB" id="1014144at2"/>
<feature type="transmembrane region" description="Helical" evidence="1">
    <location>
        <begin position="166"/>
        <end position="184"/>
    </location>
</feature>
<dbReference type="Pfam" id="PF18940">
    <property type="entry name" value="DUF5687"/>
    <property type="match status" value="1"/>
</dbReference>
<dbReference type="STRING" id="1125876.SAMN05443292_2391"/>
<gene>
    <name evidence="2" type="ORF">SAMN05443292_2391</name>
</gene>
<proteinExistence type="predicted"/>
<keyword evidence="1" id="KW-0472">Membrane</keyword>
<organism evidence="2 3">
    <name type="scientific">Halpernia frigidisoli</name>
    <dbReference type="NCBI Taxonomy" id="1125876"/>
    <lineage>
        <taxon>Bacteria</taxon>
        <taxon>Pseudomonadati</taxon>
        <taxon>Bacteroidota</taxon>
        <taxon>Flavobacteriia</taxon>
        <taxon>Flavobacteriales</taxon>
        <taxon>Weeksellaceae</taxon>
        <taxon>Chryseobacterium group</taxon>
        <taxon>Halpernia</taxon>
    </lineage>
</organism>
<accession>A0A1I3HTW1</accession>
<sequence length="488" mass="55130">MFKKLINLEIKSFFRSPRFAAGIALKIGTIFLLLYFSAIIIGAAFGLYFGSLAAKEDPIVMFSKYFIAYWALDLVLKFIWQQLPTNNIKPLLTQNISKNIITRYTMVKILTSFFSWAFLLFFIPFVALLIHNGSFPLISIFSLVLASVSFIVINTFINVMINKIDGLMYGLFAVLIGVAALHYLKIIDVFAFSQLFFFTFYKNHLLFLIPLFLAISFSVLVFRFIKSNLYLDKGLEVKKAVGKTENIAFLNQFGAVGTFLNNDLKLIKRSKAARGAAISGIFFLFYGFFFMTGNSFKFPPIFPGIFITGGFMIVFGQKVPAWDSSYYSLMMTQNVPYKEYLKAKWWLVVIATLISMVLATGYGFLKGWEYYSAIFAAGLYNLGVNAYVTLFAGAFNKRPVDLNSAAKGFSNGQNNFSIKNFILLIPQFIVPIGVFMGVKYFFGLTAAVLAIAFLGFIGFLLRDKIFDIIVKTYKTEKYSTLSAFKKLD</sequence>
<dbReference type="RefSeq" id="WP_090080910.1">
    <property type="nucleotide sequence ID" value="NZ_FOQT01000004.1"/>
</dbReference>
<dbReference type="EMBL" id="FOQT01000004">
    <property type="protein sequence ID" value="SFI39206.1"/>
    <property type="molecule type" value="Genomic_DNA"/>
</dbReference>
<feature type="transmembrane region" description="Helical" evidence="1">
    <location>
        <begin position="301"/>
        <end position="322"/>
    </location>
</feature>
<feature type="transmembrane region" description="Helical" evidence="1">
    <location>
        <begin position="370"/>
        <end position="395"/>
    </location>
</feature>
<evidence type="ECO:0000256" key="1">
    <source>
        <dbReference type="SAM" id="Phobius"/>
    </source>
</evidence>
<feature type="transmembrane region" description="Helical" evidence="1">
    <location>
        <begin position="343"/>
        <end position="364"/>
    </location>
</feature>
<protein>
    <recommendedName>
        <fullName evidence="4">ABC-2 type transport system permease protein</fullName>
    </recommendedName>
</protein>
<keyword evidence="3" id="KW-1185">Reference proteome</keyword>
<feature type="transmembrane region" description="Helical" evidence="1">
    <location>
        <begin position="416"/>
        <end position="434"/>
    </location>
</feature>
<dbReference type="AlphaFoldDB" id="A0A1I3HTW1"/>
<feature type="transmembrane region" description="Helical" evidence="1">
    <location>
        <begin position="137"/>
        <end position="159"/>
    </location>
</feature>
<dbReference type="InterPro" id="IPR043742">
    <property type="entry name" value="DUF5687"/>
</dbReference>
<name>A0A1I3HTW1_9FLAO</name>
<evidence type="ECO:0000313" key="2">
    <source>
        <dbReference type="EMBL" id="SFI39206.1"/>
    </source>
</evidence>
<reference evidence="2 3" key="1">
    <citation type="submission" date="2016-10" db="EMBL/GenBank/DDBJ databases">
        <authorList>
            <person name="de Groot N.N."/>
        </authorList>
    </citation>
    <scope>NUCLEOTIDE SEQUENCE [LARGE SCALE GENOMIC DNA]</scope>
    <source>
        <strain evidence="2 3">DSM 26000</strain>
    </source>
</reference>
<feature type="transmembrane region" description="Helical" evidence="1">
    <location>
        <begin position="272"/>
        <end position="289"/>
    </location>
</feature>
<feature type="transmembrane region" description="Helical" evidence="1">
    <location>
        <begin position="204"/>
        <end position="225"/>
    </location>
</feature>
<feature type="transmembrane region" description="Helical" evidence="1">
    <location>
        <begin position="21"/>
        <end position="50"/>
    </location>
</feature>